<evidence type="ECO:0000256" key="2">
    <source>
        <dbReference type="ARBA" id="ARBA00022448"/>
    </source>
</evidence>
<evidence type="ECO:0000256" key="3">
    <source>
        <dbReference type="ARBA" id="ARBA00022927"/>
    </source>
</evidence>
<dbReference type="GO" id="GO:0031267">
    <property type="term" value="F:small GTPase binding"/>
    <property type="evidence" value="ECO:0007669"/>
    <property type="project" value="InterPro"/>
</dbReference>
<dbReference type="OrthoDB" id="431626at2759"/>
<feature type="domain" description="Importin N-terminal" evidence="5">
    <location>
        <begin position="21"/>
        <end position="100"/>
    </location>
</feature>
<sequence>MDINELIIGAQSADKHTREVAETQLLQWCDSDASQVFKALANVALQHEASLESRQFALLSLRKLITMYWSPGFESYRSTSNVEIDVKDFIREVLLKLCLNDNENTKIKNGASYCIVQISAVDFPDQWPQLLTVIYDAISHQHSLNAMSLLNEIYDDVVSEEMFFEGGIGLATMEIVFKVLNTETSTLIAKIAALKLLKACLLQMSSHNEYDEASRKSFVSQCLATSLQILGQLLTLNFGNVDVISQLKFKSIIYENLVFIKNDFSRKHFSSELQKQFKIMAIQDLENVTHINANVETTESEPLLETVHDCSIYIVEFLTSVCTLQFSVEEMNKIITSLTILCQLSSETREIWTSDFNTFVSKETGLAASYNVRDQANEFFTSLPNPQLSLIFKVVSNDIEHSTCNYSTLESLLYLLQCILLNDDEITGENIDQSLQILIKTLENILVSQEIPELILARAILTIPRVLDKFIDALPDIKPLTSAFLAKSLNLALKSDKELIKSATLIAFTYYCYFAELDSVLGPEVCSETQEKVIRIINQVSSDAEEDTNGALMEVLSQVISYNPKEPHSRKEILQAEFHLVFTISSEDPANVQVVVQSQECLEKLLDNINMDNYKNYIELCLPSFINVLDSNNANNYRYSPLLSLVLEFITVFLKKKPNDGFLPDEINQYLFEPLAKVLAFSTEDETLQLATEAFSYLIFNTDTRAMEPRLMDIMKVLERLLSLEVSDSAAMNVGPLVVAIFTRFSKEIQPLIGRILEAVVVRLIKTQNISTEQNLLSVLCFLTCNDPKQTVDFLSSFQIDNTDALTLVMRKWIEAFEVIRGEKRIKENIVALSNLFFLNDKRLQKVVVNGDLIPYEGDLIITRSMAKKMPDRYVQVPLYTKIIKLFVSELSFQSKQPNPEQLITSDIKQEVVNANKDDDNDDWEDVDDVLDYDKLKEYIDDDVDEEADDDSDDITGLMDVKESVVQLLVRFFKEVASKDVSGFHCIYETLSDSERKVLSEALL</sequence>
<dbReference type="AlphaFoldDB" id="A0A6C1E6C7"/>
<dbReference type="Gene3D" id="1.25.10.10">
    <property type="entry name" value="Leucine-rich Repeat Variant"/>
    <property type="match status" value="1"/>
</dbReference>
<dbReference type="PANTHER" id="PTHR10997:SF9">
    <property type="entry name" value="IMPORTIN-9"/>
    <property type="match status" value="1"/>
</dbReference>
<dbReference type="Pfam" id="PF03810">
    <property type="entry name" value="IBN_N"/>
    <property type="match status" value="1"/>
</dbReference>
<gene>
    <name evidence="6" type="ORF">GRS66_007402</name>
</gene>
<dbReference type="Proteomes" id="UP000501346">
    <property type="component" value="Chromosome SeVII-ScVII"/>
</dbReference>
<organism evidence="6 7">
    <name type="scientific">Saccharomyces pastorianus</name>
    <name type="common">Lager yeast</name>
    <name type="synonym">Saccharomyces cerevisiae x Saccharomyces eubayanus</name>
    <dbReference type="NCBI Taxonomy" id="27292"/>
    <lineage>
        <taxon>Eukaryota</taxon>
        <taxon>Fungi</taxon>
        <taxon>Dikarya</taxon>
        <taxon>Ascomycota</taxon>
        <taxon>Saccharomycotina</taxon>
        <taxon>Saccharomycetes</taxon>
        <taxon>Saccharomycetales</taxon>
        <taxon>Saccharomycetaceae</taxon>
        <taxon>Saccharomyces</taxon>
    </lineage>
</organism>
<keyword evidence="7" id="KW-1185">Reference proteome</keyword>
<evidence type="ECO:0000313" key="6">
    <source>
        <dbReference type="EMBL" id="QID84868.1"/>
    </source>
</evidence>
<dbReference type="InterPro" id="IPR016024">
    <property type="entry name" value="ARM-type_fold"/>
</dbReference>
<proteinExistence type="predicted"/>
<dbReference type="InterPro" id="IPR011989">
    <property type="entry name" value="ARM-like"/>
</dbReference>
<protein>
    <recommendedName>
        <fullName evidence="5">Importin N-terminal domain-containing protein</fullName>
    </recommendedName>
</protein>
<dbReference type="Pfam" id="PF25018">
    <property type="entry name" value="HEAT_IPO9_c"/>
    <property type="match status" value="1"/>
</dbReference>
<comment type="subcellular location">
    <subcellularLocation>
        <location evidence="1">Nucleus</location>
    </subcellularLocation>
</comment>
<dbReference type="InterPro" id="IPR001494">
    <property type="entry name" value="Importin-beta_N"/>
</dbReference>
<dbReference type="EMBL" id="CP049004">
    <property type="protein sequence ID" value="QID84868.1"/>
    <property type="molecule type" value="Genomic_DNA"/>
</dbReference>
<dbReference type="PROSITE" id="PS50166">
    <property type="entry name" value="IMPORTIN_B_NT"/>
    <property type="match status" value="1"/>
</dbReference>
<dbReference type="GO" id="GO:0006606">
    <property type="term" value="P:protein import into nucleus"/>
    <property type="evidence" value="ECO:0007669"/>
    <property type="project" value="TreeGrafter"/>
</dbReference>
<dbReference type="InterPro" id="IPR056840">
    <property type="entry name" value="HEAT_IPO9_central"/>
</dbReference>
<keyword evidence="3" id="KW-0653">Protein transport</keyword>
<dbReference type="SUPFAM" id="SSF48371">
    <property type="entry name" value="ARM repeat"/>
    <property type="match status" value="1"/>
</dbReference>
<dbReference type="FunFam" id="1.25.10.10:FF:000769">
    <property type="entry name" value="Importin beta-5 subunit"/>
    <property type="match status" value="1"/>
</dbReference>
<dbReference type="SMART" id="SM00913">
    <property type="entry name" value="IBN_N"/>
    <property type="match status" value="1"/>
</dbReference>
<keyword evidence="4" id="KW-0539">Nucleus</keyword>
<dbReference type="GO" id="GO:0005829">
    <property type="term" value="C:cytosol"/>
    <property type="evidence" value="ECO:0007669"/>
    <property type="project" value="TreeGrafter"/>
</dbReference>
<reference evidence="6 7" key="1">
    <citation type="journal article" date="2019" name="BMC Genomics">
        <title>Chromosome level assembly and comparative genome analysis confirm lager-brewing yeasts originated from a single hybridization.</title>
        <authorList>
            <person name="Salazar A.N."/>
            <person name="Gorter de Vries A.R."/>
            <person name="van den Broek M."/>
            <person name="Brouwers N."/>
            <person name="de la Torre Cortes P."/>
            <person name="Kuijpers N.G.A."/>
            <person name="Daran J.G."/>
            <person name="Abeel T."/>
        </authorList>
    </citation>
    <scope>NUCLEOTIDE SEQUENCE [LARGE SCALE GENOMIC DNA]</scope>
    <source>
        <strain evidence="6 7">CBS 1483</strain>
    </source>
</reference>
<evidence type="ECO:0000256" key="1">
    <source>
        <dbReference type="ARBA" id="ARBA00004123"/>
    </source>
</evidence>
<keyword evidence="2" id="KW-0813">Transport</keyword>
<evidence type="ECO:0000256" key="4">
    <source>
        <dbReference type="ARBA" id="ARBA00023242"/>
    </source>
</evidence>
<accession>A0A6C1E6C7</accession>
<dbReference type="PANTHER" id="PTHR10997">
    <property type="entry name" value="IMPORTIN-7, 8, 11"/>
    <property type="match status" value="1"/>
</dbReference>
<dbReference type="GO" id="GO:0005635">
    <property type="term" value="C:nuclear envelope"/>
    <property type="evidence" value="ECO:0007669"/>
    <property type="project" value="TreeGrafter"/>
</dbReference>
<name>A0A6C1E6C7_SACPS</name>
<evidence type="ECO:0000259" key="5">
    <source>
        <dbReference type="PROSITE" id="PS50166"/>
    </source>
</evidence>
<evidence type="ECO:0000313" key="7">
    <source>
        <dbReference type="Proteomes" id="UP000501346"/>
    </source>
</evidence>